<dbReference type="OrthoDB" id="3362851at2759"/>
<keyword evidence="3" id="KW-1185">Reference proteome</keyword>
<gene>
    <name evidence="2" type="ORF">AMORRO_LOCUS3512</name>
</gene>
<dbReference type="EMBL" id="CAJVPV010001721">
    <property type="protein sequence ID" value="CAG8506437.1"/>
    <property type="molecule type" value="Genomic_DNA"/>
</dbReference>
<accession>A0A9N9F3L2</accession>
<organism evidence="2 3">
    <name type="scientific">Acaulospora morrowiae</name>
    <dbReference type="NCBI Taxonomy" id="94023"/>
    <lineage>
        <taxon>Eukaryota</taxon>
        <taxon>Fungi</taxon>
        <taxon>Fungi incertae sedis</taxon>
        <taxon>Mucoromycota</taxon>
        <taxon>Glomeromycotina</taxon>
        <taxon>Glomeromycetes</taxon>
        <taxon>Diversisporales</taxon>
        <taxon>Acaulosporaceae</taxon>
        <taxon>Acaulospora</taxon>
    </lineage>
</organism>
<proteinExistence type="predicted"/>
<name>A0A9N9F3L2_9GLOM</name>
<dbReference type="GO" id="GO:0000981">
    <property type="term" value="F:DNA-binding transcription factor activity, RNA polymerase II-specific"/>
    <property type="evidence" value="ECO:0007669"/>
    <property type="project" value="InterPro"/>
</dbReference>
<protein>
    <submittedName>
        <fullName evidence="2">1359_t:CDS:1</fullName>
    </submittedName>
</protein>
<dbReference type="SUPFAM" id="SSF57701">
    <property type="entry name" value="Zn2/Cys6 DNA-binding domain"/>
    <property type="match status" value="1"/>
</dbReference>
<evidence type="ECO:0000313" key="3">
    <source>
        <dbReference type="Proteomes" id="UP000789342"/>
    </source>
</evidence>
<comment type="caution">
    <text evidence="2">The sequence shown here is derived from an EMBL/GenBank/DDBJ whole genome shotgun (WGS) entry which is preliminary data.</text>
</comment>
<feature type="compositionally biased region" description="Basic and acidic residues" evidence="1">
    <location>
        <begin position="84"/>
        <end position="101"/>
    </location>
</feature>
<dbReference type="Proteomes" id="UP000789342">
    <property type="component" value="Unassembled WGS sequence"/>
</dbReference>
<dbReference type="InterPro" id="IPR036864">
    <property type="entry name" value="Zn2-C6_fun-type_DNA-bd_sf"/>
</dbReference>
<evidence type="ECO:0000256" key="1">
    <source>
        <dbReference type="SAM" id="MobiDB-lite"/>
    </source>
</evidence>
<sequence>MSPPTRRQTRVYTTLACEQCKKSKTKCIQLTNIHESNFRNNNESNKCWDNNYSDNILVKQEQKANKFTSPSSTNNSEKGTSGIEENRYKKDERDSEKKNLNEIDPDSNEISGINQCNPSKTNEILENSRIEANSSQNHLPNFPVYLTFTVNTNANNNNQIDAPDRSPCERCMKRNLKCEYVVSSKKRGPKTRNAKMLVENLVTREDVNVNL</sequence>
<feature type="compositionally biased region" description="Polar residues" evidence="1">
    <location>
        <begin position="65"/>
        <end position="79"/>
    </location>
</feature>
<evidence type="ECO:0000313" key="2">
    <source>
        <dbReference type="EMBL" id="CAG8506437.1"/>
    </source>
</evidence>
<feature type="region of interest" description="Disordered" evidence="1">
    <location>
        <begin position="64"/>
        <end position="118"/>
    </location>
</feature>
<dbReference type="AlphaFoldDB" id="A0A9N9F3L2"/>
<dbReference type="GO" id="GO:0008270">
    <property type="term" value="F:zinc ion binding"/>
    <property type="evidence" value="ECO:0007669"/>
    <property type="project" value="InterPro"/>
</dbReference>
<feature type="compositionally biased region" description="Polar residues" evidence="1">
    <location>
        <begin position="108"/>
        <end position="118"/>
    </location>
</feature>
<reference evidence="2" key="1">
    <citation type="submission" date="2021-06" db="EMBL/GenBank/DDBJ databases">
        <authorList>
            <person name="Kallberg Y."/>
            <person name="Tangrot J."/>
            <person name="Rosling A."/>
        </authorList>
    </citation>
    <scope>NUCLEOTIDE SEQUENCE</scope>
    <source>
        <strain evidence="2">CL551</strain>
    </source>
</reference>